<name>A0A1V9YWZ8_ACHHY</name>
<evidence type="ECO:0000313" key="2">
    <source>
        <dbReference type="Proteomes" id="UP000243579"/>
    </source>
</evidence>
<gene>
    <name evidence="1" type="ORF">ACHHYP_05593</name>
</gene>
<protein>
    <submittedName>
        <fullName evidence="1">Uncharacterized protein</fullName>
    </submittedName>
</protein>
<sequence>MYTGALGRVNALEFRSPAKVPPSLAVVAPATVTPAPKDVLQRALSKVKEVALTSPECASYSEADLLACLSIPSPTAKPQTQRTRSSSGGTVDDEISLLSSFATLDLATVAASRSPSRTPTHSNSFLHKIPEGVNEDYSPRLSVPDDEYVDVEEVLSPTRDLSILSAKEAHRLLRGGGSIASRVRQRQQPTIAELEQAKTARVVEKINRQSIVRRTTLRRTSNRVSFADLPPAPASATQPPPARATVVLKKPRTARASTVVSHTRKVLLRHEKQSSKPVLDAAKRVSNMKLGTSPKKCKVKHEDLTMASRRNCRPRRRPRRLGDEIIKETATYVSLEVVDRIGTRAACPVHLLTEQPTVDFSHVPGIVDSHNTPRRKSVRFKRVKRPSLWIATHCTP</sequence>
<dbReference type="Proteomes" id="UP000243579">
    <property type="component" value="Unassembled WGS sequence"/>
</dbReference>
<comment type="caution">
    <text evidence="1">The sequence shown here is derived from an EMBL/GenBank/DDBJ whole genome shotgun (WGS) entry which is preliminary data.</text>
</comment>
<keyword evidence="2" id="KW-1185">Reference proteome</keyword>
<dbReference type="OrthoDB" id="166958at2759"/>
<accession>A0A1V9YWZ8</accession>
<dbReference type="EMBL" id="JNBR01000636">
    <property type="protein sequence ID" value="OQR90344.1"/>
    <property type="molecule type" value="Genomic_DNA"/>
</dbReference>
<evidence type="ECO:0000313" key="1">
    <source>
        <dbReference type="EMBL" id="OQR90344.1"/>
    </source>
</evidence>
<dbReference type="AlphaFoldDB" id="A0A1V9YWZ8"/>
<organism evidence="1 2">
    <name type="scientific">Achlya hypogyna</name>
    <name type="common">Oomycete</name>
    <name type="synonym">Protoachlya hypogyna</name>
    <dbReference type="NCBI Taxonomy" id="1202772"/>
    <lineage>
        <taxon>Eukaryota</taxon>
        <taxon>Sar</taxon>
        <taxon>Stramenopiles</taxon>
        <taxon>Oomycota</taxon>
        <taxon>Saprolegniomycetes</taxon>
        <taxon>Saprolegniales</taxon>
        <taxon>Achlyaceae</taxon>
        <taxon>Achlya</taxon>
    </lineage>
</organism>
<reference evidence="1 2" key="1">
    <citation type="journal article" date="2014" name="Genome Biol. Evol.">
        <title>The secreted proteins of Achlya hypogyna and Thraustotheca clavata identify the ancestral oomycete secretome and reveal gene acquisitions by horizontal gene transfer.</title>
        <authorList>
            <person name="Misner I."/>
            <person name="Blouin N."/>
            <person name="Leonard G."/>
            <person name="Richards T.A."/>
            <person name="Lane C.E."/>
        </authorList>
    </citation>
    <scope>NUCLEOTIDE SEQUENCE [LARGE SCALE GENOMIC DNA]</scope>
    <source>
        <strain evidence="1 2">ATCC 48635</strain>
    </source>
</reference>
<proteinExistence type="predicted"/>